<reference evidence="1 2" key="1">
    <citation type="submission" date="2024-11" db="EMBL/GenBank/DDBJ databases">
        <title>First Report of Moraxella oculi in Brazil in an Infectious Bovine Keratoconjunctivitis Outbreak.</title>
        <authorList>
            <person name="Carvalho C.V."/>
            <person name="Domingues R."/>
            <person name="Coutinho C."/>
            <person name="Honorio N.T.B.S."/>
            <person name="Faza D.R.L.R."/>
            <person name="Carvalho W.A."/>
            <person name="Machado A.B.F."/>
            <person name="Martins M.F."/>
            <person name="Gaspar E.B."/>
        </authorList>
    </citation>
    <scope>NUCLEOTIDE SEQUENCE [LARGE SCALE GENOMIC DNA]</scope>
    <source>
        <strain evidence="1 2">2117LE</strain>
    </source>
</reference>
<accession>A0ABW8U591</accession>
<proteinExistence type="predicted"/>
<dbReference type="Gene3D" id="3.40.30.10">
    <property type="entry name" value="Glutaredoxin"/>
    <property type="match status" value="1"/>
</dbReference>
<name>A0ABW8U591_9GAMM</name>
<protein>
    <recommendedName>
        <fullName evidence="3">Thioredoxin family protein</fullName>
    </recommendedName>
</protein>
<evidence type="ECO:0000313" key="2">
    <source>
        <dbReference type="Proteomes" id="UP001624684"/>
    </source>
</evidence>
<dbReference type="Proteomes" id="UP001624684">
    <property type="component" value="Unassembled WGS sequence"/>
</dbReference>
<sequence>MNRHVFSTHLTNLAHDRFALTQLKPQEFANLYHQIINSFNITADGQDWYLIGTDGCHLCDEIASLLHQIKQTRPLPHIHHLELIDSQDDTVINGLGVLIPILLTPKQLLCYPFGIMDILTLHTHD</sequence>
<organism evidence="1 2">
    <name type="scientific">Moraxella oculi</name>
    <dbReference type="NCBI Taxonomy" id="2940516"/>
    <lineage>
        <taxon>Bacteria</taxon>
        <taxon>Pseudomonadati</taxon>
        <taxon>Pseudomonadota</taxon>
        <taxon>Gammaproteobacteria</taxon>
        <taxon>Moraxellales</taxon>
        <taxon>Moraxellaceae</taxon>
        <taxon>Moraxella</taxon>
    </lineage>
</organism>
<evidence type="ECO:0008006" key="3">
    <source>
        <dbReference type="Google" id="ProtNLM"/>
    </source>
</evidence>
<evidence type="ECO:0000313" key="1">
    <source>
        <dbReference type="EMBL" id="MFL1732181.1"/>
    </source>
</evidence>
<comment type="caution">
    <text evidence="1">The sequence shown here is derived from an EMBL/GenBank/DDBJ whole genome shotgun (WGS) entry which is preliminary data.</text>
</comment>
<dbReference type="RefSeq" id="WP_249100305.1">
    <property type="nucleotide sequence ID" value="NZ_JAMBAQ010000010.1"/>
</dbReference>
<gene>
    <name evidence="1" type="ORF">ACJHVH_04095</name>
</gene>
<keyword evidence="2" id="KW-1185">Reference proteome</keyword>
<dbReference type="EMBL" id="JBJJXE010000004">
    <property type="protein sequence ID" value="MFL1732181.1"/>
    <property type="molecule type" value="Genomic_DNA"/>
</dbReference>